<dbReference type="PANTHER" id="PTHR39069">
    <property type="entry name" value="ECDYSONE-INDUCIBLE GENE E1, ISOFORM A"/>
    <property type="match status" value="1"/>
</dbReference>
<evidence type="ECO:0000259" key="1">
    <source>
        <dbReference type="Pfam" id="PF01683"/>
    </source>
</evidence>
<accession>A0A6L2Q8C0</accession>
<feature type="domain" description="EB" evidence="1">
    <location>
        <begin position="175"/>
        <end position="219"/>
    </location>
</feature>
<keyword evidence="3" id="KW-1185">Reference proteome</keyword>
<protein>
    <recommendedName>
        <fullName evidence="1">EB domain-containing protein</fullName>
    </recommendedName>
</protein>
<feature type="domain" description="EB" evidence="1">
    <location>
        <begin position="85"/>
        <end position="128"/>
    </location>
</feature>
<comment type="caution">
    <text evidence="2">The sequence shown here is derived from an EMBL/GenBank/DDBJ whole genome shotgun (WGS) entry which is preliminary data.</text>
</comment>
<organism evidence="2 3">
    <name type="scientific">Coptotermes formosanus</name>
    <name type="common">Formosan subterranean termite</name>
    <dbReference type="NCBI Taxonomy" id="36987"/>
    <lineage>
        <taxon>Eukaryota</taxon>
        <taxon>Metazoa</taxon>
        <taxon>Ecdysozoa</taxon>
        <taxon>Arthropoda</taxon>
        <taxon>Hexapoda</taxon>
        <taxon>Insecta</taxon>
        <taxon>Pterygota</taxon>
        <taxon>Neoptera</taxon>
        <taxon>Polyneoptera</taxon>
        <taxon>Dictyoptera</taxon>
        <taxon>Blattodea</taxon>
        <taxon>Blattoidea</taxon>
        <taxon>Termitoidae</taxon>
        <taxon>Rhinotermitidae</taxon>
        <taxon>Coptotermes</taxon>
    </lineage>
</organism>
<reference evidence="3" key="1">
    <citation type="submission" date="2020-01" db="EMBL/GenBank/DDBJ databases">
        <title>Draft genome sequence of the Termite Coptotermes fromosanus.</title>
        <authorList>
            <person name="Itakura S."/>
            <person name="Yosikawa Y."/>
            <person name="Umezawa K."/>
        </authorList>
    </citation>
    <scope>NUCLEOTIDE SEQUENCE [LARGE SCALE GENOMIC DNA]</scope>
</reference>
<evidence type="ECO:0000313" key="3">
    <source>
        <dbReference type="Proteomes" id="UP000502823"/>
    </source>
</evidence>
<dbReference type="AlphaFoldDB" id="A0A6L2Q8C0"/>
<sequence>MCVSELGCVKDQDCQGAGWICVRNKCDCGDGYVKQDALCVNVTVALGGKCNTSGDCAMTPSGQTTRCLDGVCWCKGGYRPTAEKQDCVPKVRLGGMCNKTEDCMNPSGNRRECWQGVCSCKAGFRPTPNKKDCVKVVIGGWCNETRECEVTSNTRRCDNNVCVCSPSYVPSRKNDNTCLKVSNYNEFCEEDHQCVSANNRCEVPKCTCKKGYRWEEFECVNCQGRLIRRKEKSNRRSICRETIFCTVIQEKFRNNIRAHFCKVPWDKQYRYNENLNISGGSKPSIHCAYNSDKP</sequence>
<dbReference type="OrthoDB" id="504708at2759"/>
<dbReference type="Proteomes" id="UP000502823">
    <property type="component" value="Unassembled WGS sequence"/>
</dbReference>
<dbReference type="EMBL" id="BLKM01000860">
    <property type="protein sequence ID" value="GFG39068.1"/>
    <property type="molecule type" value="Genomic_DNA"/>
</dbReference>
<name>A0A6L2Q8C0_COPFO</name>
<dbReference type="FunCoup" id="A0A6L2Q8C0">
    <property type="interactions" value="3"/>
</dbReference>
<dbReference type="InParanoid" id="A0A6L2Q8C0"/>
<gene>
    <name evidence="2" type="ORF">Cfor_11991</name>
</gene>
<dbReference type="PANTHER" id="PTHR39069:SF8">
    <property type="entry name" value="FI17111P1"/>
    <property type="match status" value="1"/>
</dbReference>
<dbReference type="Pfam" id="PF01683">
    <property type="entry name" value="EB"/>
    <property type="match status" value="2"/>
</dbReference>
<proteinExistence type="predicted"/>
<evidence type="ECO:0000313" key="2">
    <source>
        <dbReference type="EMBL" id="GFG39068.1"/>
    </source>
</evidence>
<dbReference type="InterPro" id="IPR006149">
    <property type="entry name" value="EB_dom"/>
</dbReference>